<reference evidence="3 4" key="1">
    <citation type="submission" date="2013-11" db="EMBL/GenBank/DDBJ databases">
        <title>Genomic analysis of Pelistega sp. HM-7.</title>
        <authorList>
            <person name="Kumbhare S.V."/>
            <person name="Shetty S.A."/>
            <person name="Sharma O."/>
            <person name="Dhotre D.P."/>
        </authorList>
    </citation>
    <scope>NUCLEOTIDE SEQUENCE [LARGE SCALE GENOMIC DNA]</scope>
    <source>
        <strain evidence="3 4">HM-7</strain>
    </source>
</reference>
<dbReference type="EMBL" id="AYSV01000091">
    <property type="protein sequence ID" value="ETD70019.1"/>
    <property type="molecule type" value="Genomic_DNA"/>
</dbReference>
<evidence type="ECO:0000259" key="2">
    <source>
        <dbReference type="Pfam" id="PF09992"/>
    </source>
</evidence>
<organism evidence="3 4">
    <name type="scientific">Pelistega indica</name>
    <dbReference type="NCBI Taxonomy" id="1414851"/>
    <lineage>
        <taxon>Bacteria</taxon>
        <taxon>Pseudomonadati</taxon>
        <taxon>Pseudomonadota</taxon>
        <taxon>Betaproteobacteria</taxon>
        <taxon>Burkholderiales</taxon>
        <taxon>Alcaligenaceae</taxon>
        <taxon>Pelistega</taxon>
    </lineage>
</organism>
<accession>V8G0J1</accession>
<protein>
    <submittedName>
        <fullName evidence="3">Exopolysaccharide biosynthesis protein</fullName>
    </submittedName>
</protein>
<dbReference type="InterPro" id="IPR018711">
    <property type="entry name" value="NAGPA"/>
</dbReference>
<feature type="signal peptide" evidence="1">
    <location>
        <begin position="1"/>
        <end position="21"/>
    </location>
</feature>
<dbReference type="Proteomes" id="UP000018766">
    <property type="component" value="Unassembled WGS sequence"/>
</dbReference>
<keyword evidence="4" id="KW-1185">Reference proteome</keyword>
<dbReference type="PANTHER" id="PTHR40446">
    <property type="entry name" value="N-ACETYLGLUCOSAMINE-1-PHOSPHODIESTER ALPHA-N-ACETYLGLUCOSAMINIDASE"/>
    <property type="match status" value="1"/>
</dbReference>
<dbReference type="Pfam" id="PF09992">
    <property type="entry name" value="NAGPA"/>
    <property type="match status" value="1"/>
</dbReference>
<dbReference type="AlphaFoldDB" id="V8G0J1"/>
<evidence type="ECO:0000256" key="1">
    <source>
        <dbReference type="SAM" id="SignalP"/>
    </source>
</evidence>
<evidence type="ECO:0000313" key="4">
    <source>
        <dbReference type="Proteomes" id="UP000018766"/>
    </source>
</evidence>
<comment type="caution">
    <text evidence="3">The sequence shown here is derived from an EMBL/GenBank/DDBJ whole genome shotgun (WGS) entry which is preliminary data.</text>
</comment>
<feature type="chain" id="PRO_5004768855" evidence="1">
    <location>
        <begin position="22"/>
        <end position="254"/>
    </location>
</feature>
<name>V8G0J1_9BURK</name>
<feature type="domain" description="Phosphodiester glycosidase" evidence="2">
    <location>
        <begin position="69"/>
        <end position="249"/>
    </location>
</feature>
<evidence type="ECO:0000313" key="3">
    <source>
        <dbReference type="EMBL" id="ETD70019.1"/>
    </source>
</evidence>
<dbReference type="OrthoDB" id="9809781at2"/>
<sequence>MLSYCLLYLSLFFSLIPNVHAIEQVSPCITYDNQKPIHITKVDLSCPSIKLIGTLPQHSDTTSNFARDNEATVAINGAFYDEKRNPLGLNYSHQHTWHRSKDYRQYAFFACTKNNQCFIESYNKSTIYQPQWDLVISGWQSLQNGKFLCAPSSTGICYRNAQTKHPRTAIGLTADNRFLYMVVVEGRREEFQGYTLTQLATLFKQLNVPHAINLDGGGSSTMIINHNRVNALPDNQLFFERSVANHLGIKDEKK</sequence>
<proteinExistence type="predicted"/>
<dbReference type="PANTHER" id="PTHR40446:SF2">
    <property type="entry name" value="N-ACETYLGLUCOSAMINE-1-PHOSPHODIESTER ALPHA-N-ACETYLGLUCOSAMINIDASE"/>
    <property type="match status" value="1"/>
</dbReference>
<keyword evidence="1" id="KW-0732">Signal</keyword>
<gene>
    <name evidence="3" type="ORF">V757_08265</name>
</gene>